<dbReference type="SUPFAM" id="SSF54171">
    <property type="entry name" value="DNA-binding domain"/>
    <property type="match status" value="1"/>
</dbReference>
<keyword evidence="3" id="KW-0238">DNA-binding</keyword>
<evidence type="ECO:0000256" key="1">
    <source>
        <dbReference type="ARBA" id="ARBA00004123"/>
    </source>
</evidence>
<protein>
    <recommendedName>
        <fullName evidence="7">MBD domain-containing protein</fullName>
    </recommendedName>
</protein>
<accession>A0A0D6QZI1</accession>
<evidence type="ECO:0000256" key="3">
    <source>
        <dbReference type="ARBA" id="ARBA00023125"/>
    </source>
</evidence>
<dbReference type="PANTHER" id="PTHR34067">
    <property type="entry name" value="OS04G0193200 PROTEIN"/>
    <property type="match status" value="1"/>
</dbReference>
<evidence type="ECO:0000256" key="4">
    <source>
        <dbReference type="ARBA" id="ARBA00023163"/>
    </source>
</evidence>
<comment type="subcellular location">
    <subcellularLocation>
        <location evidence="1">Nucleus</location>
    </subcellularLocation>
</comment>
<dbReference type="CDD" id="cd00122">
    <property type="entry name" value="MBD"/>
    <property type="match status" value="1"/>
</dbReference>
<name>A0A0D6QZI1_ARACU</name>
<sequence>MEFPRVHQTPGMQAGYSGVNQIVCPVPNANPRPADFFGRGGGMEAASHGLMACNAIDLGGGGDGKRGFRPTSVGPAAVSSGMNFRQGNSVGVSSGMNFGHGNPAGNPGVQRVDSEIMLSLDDILDDLHKKVVSGDANAFEVRGGAVKTHGFVSGNPKAQENVYEGGTVANLQRKNKQNKGNFAGSLQMERNKQSEAGVVCLSEGNEQEKGESVSLSNHQECEVAELQAKVEHHQKDGRFANLQETNEATGQLSTSDKGDASGLLPTNGQDKGAGSLEINQQEGAEVVQEAENPLQPETEKALELVGGGELQPVLSTPRKGKQISRRPTEIIDSPDWLPPGWRTELKTREAGSSAGLKDKYYYDPVSQRRFRSKVEVLTYLETGKVGRHRPKTEREVGRKRKSGLFYNAASLDPNIKLTKVRWVLDDSDGSWIPFVNEEELNGYNKKEGERCFDLNHNSADASKEVKQMS</sequence>
<dbReference type="InterPro" id="IPR001739">
    <property type="entry name" value="Methyl_CpG_DNA-bd"/>
</dbReference>
<feature type="region of interest" description="Disordered" evidence="6">
    <location>
        <begin position="248"/>
        <end position="274"/>
    </location>
</feature>
<evidence type="ECO:0000256" key="5">
    <source>
        <dbReference type="ARBA" id="ARBA00023242"/>
    </source>
</evidence>
<evidence type="ECO:0000259" key="7">
    <source>
        <dbReference type="PROSITE" id="PS50982"/>
    </source>
</evidence>
<dbReference type="InterPro" id="IPR038945">
    <property type="entry name" value="MBD13-like"/>
</dbReference>
<organism evidence="8">
    <name type="scientific">Araucaria cunninghamii</name>
    <name type="common">Hoop pine</name>
    <name type="synonym">Moreton Bay pine</name>
    <dbReference type="NCBI Taxonomy" id="56994"/>
    <lineage>
        <taxon>Eukaryota</taxon>
        <taxon>Viridiplantae</taxon>
        <taxon>Streptophyta</taxon>
        <taxon>Embryophyta</taxon>
        <taxon>Tracheophyta</taxon>
        <taxon>Spermatophyta</taxon>
        <taxon>Pinopsida</taxon>
        <taxon>Pinidae</taxon>
        <taxon>Conifers II</taxon>
        <taxon>Araucariales</taxon>
        <taxon>Araucariaceae</taxon>
        <taxon>Araucaria</taxon>
    </lineage>
</organism>
<reference evidence="8" key="1">
    <citation type="submission" date="2015-03" db="EMBL/GenBank/DDBJ databases">
        <title>A transcriptome of Araucaria cunninghamii, an australian fine timber species.</title>
        <authorList>
            <person name="Jing Yi C.J.Y."/>
            <person name="Yin San L.Y.S."/>
            <person name="Abdul Karim S.S."/>
            <person name="Wan Azmi N.N."/>
            <person name="Hercus R.R."/>
            <person name="Croft L.L."/>
        </authorList>
    </citation>
    <scope>NUCLEOTIDE SEQUENCE</scope>
    <source>
        <strain evidence="8">MI0301</strain>
        <tissue evidence="8">Leaf</tissue>
    </source>
</reference>
<dbReference type="InterPro" id="IPR016177">
    <property type="entry name" value="DNA-bd_dom_sf"/>
</dbReference>
<keyword evidence="5" id="KW-0539">Nucleus</keyword>
<dbReference type="Pfam" id="PF01429">
    <property type="entry name" value="MBD"/>
    <property type="match status" value="1"/>
</dbReference>
<dbReference type="Gene3D" id="3.30.890.10">
    <property type="entry name" value="Methyl-cpg-binding Protein 2, Chain A"/>
    <property type="match status" value="1"/>
</dbReference>
<dbReference type="PROSITE" id="PS50982">
    <property type="entry name" value="MBD"/>
    <property type="match status" value="1"/>
</dbReference>
<keyword evidence="2" id="KW-0805">Transcription regulation</keyword>
<keyword evidence="4" id="KW-0804">Transcription</keyword>
<dbReference type="EMBL" id="GCKF01041574">
    <property type="protein sequence ID" value="JAG95085.1"/>
    <property type="molecule type" value="Transcribed_RNA"/>
</dbReference>
<dbReference type="PANTHER" id="PTHR34067:SF20">
    <property type="entry name" value="OS08G0206700 PROTEIN"/>
    <property type="match status" value="1"/>
</dbReference>
<proteinExistence type="predicted"/>
<dbReference type="AlphaFoldDB" id="A0A0D6QZI1"/>
<feature type="domain" description="MBD" evidence="7">
    <location>
        <begin position="327"/>
        <end position="401"/>
    </location>
</feature>
<evidence type="ECO:0000313" key="8">
    <source>
        <dbReference type="EMBL" id="JAG95085.1"/>
    </source>
</evidence>
<dbReference type="GO" id="GO:0005634">
    <property type="term" value="C:nucleus"/>
    <property type="evidence" value="ECO:0007669"/>
    <property type="project" value="UniProtKB-SubCell"/>
</dbReference>
<dbReference type="GO" id="GO:0003677">
    <property type="term" value="F:DNA binding"/>
    <property type="evidence" value="ECO:0007669"/>
    <property type="project" value="UniProtKB-KW"/>
</dbReference>
<evidence type="ECO:0000256" key="6">
    <source>
        <dbReference type="SAM" id="MobiDB-lite"/>
    </source>
</evidence>
<evidence type="ECO:0000256" key="2">
    <source>
        <dbReference type="ARBA" id="ARBA00023015"/>
    </source>
</evidence>